<evidence type="ECO:0000259" key="4">
    <source>
        <dbReference type="PROSITE" id="PS50110"/>
    </source>
</evidence>
<dbReference type="PROSITE" id="PS51755">
    <property type="entry name" value="OMPR_PHOB"/>
    <property type="match status" value="1"/>
</dbReference>
<dbReference type="SMART" id="SM00448">
    <property type="entry name" value="REC"/>
    <property type="match status" value="1"/>
</dbReference>
<dbReference type="CDD" id="cd00383">
    <property type="entry name" value="trans_reg_C"/>
    <property type="match status" value="1"/>
</dbReference>
<evidence type="ECO:0000256" key="1">
    <source>
        <dbReference type="ARBA" id="ARBA00023125"/>
    </source>
</evidence>
<feature type="domain" description="OmpR/PhoB-type" evidence="5">
    <location>
        <begin position="130"/>
        <end position="225"/>
    </location>
</feature>
<accession>A0ABS4PWR4</accession>
<feature type="modified residue" description="4-aspartylphosphate" evidence="2">
    <location>
        <position position="57"/>
    </location>
</feature>
<reference evidence="6 7" key="1">
    <citation type="submission" date="2021-03" db="EMBL/GenBank/DDBJ databases">
        <title>Sequencing the genomes of 1000 actinobacteria strains.</title>
        <authorList>
            <person name="Klenk H.-P."/>
        </authorList>
    </citation>
    <scope>NUCLEOTIDE SEQUENCE [LARGE SCALE GENOMIC DNA]</scope>
    <source>
        <strain evidence="6 7">DSM 45510</strain>
    </source>
</reference>
<evidence type="ECO:0000313" key="6">
    <source>
        <dbReference type="EMBL" id="MBP2183748.1"/>
    </source>
</evidence>
<feature type="domain" description="Response regulatory" evidence="4">
    <location>
        <begin position="8"/>
        <end position="122"/>
    </location>
</feature>
<dbReference type="Pfam" id="PF00072">
    <property type="entry name" value="Response_reg"/>
    <property type="match status" value="1"/>
</dbReference>
<comment type="caution">
    <text evidence="6">The sequence shown here is derived from an EMBL/GenBank/DDBJ whole genome shotgun (WGS) entry which is preliminary data.</text>
</comment>
<dbReference type="Gene3D" id="6.10.250.690">
    <property type="match status" value="1"/>
</dbReference>
<evidence type="ECO:0000256" key="2">
    <source>
        <dbReference type="PROSITE-ProRule" id="PRU00169"/>
    </source>
</evidence>
<dbReference type="InterPro" id="IPR039420">
    <property type="entry name" value="WalR-like"/>
</dbReference>
<dbReference type="InterPro" id="IPR001789">
    <property type="entry name" value="Sig_transdc_resp-reg_receiver"/>
</dbReference>
<dbReference type="SUPFAM" id="SSF46894">
    <property type="entry name" value="C-terminal effector domain of the bipartite response regulators"/>
    <property type="match status" value="1"/>
</dbReference>
<dbReference type="PANTHER" id="PTHR48111">
    <property type="entry name" value="REGULATOR OF RPOS"/>
    <property type="match status" value="1"/>
</dbReference>
<dbReference type="InterPro" id="IPR011006">
    <property type="entry name" value="CheY-like_superfamily"/>
</dbReference>
<dbReference type="InterPro" id="IPR001867">
    <property type="entry name" value="OmpR/PhoB-type_DNA-bd"/>
</dbReference>
<dbReference type="PROSITE" id="PS50110">
    <property type="entry name" value="RESPONSE_REGULATORY"/>
    <property type="match status" value="1"/>
</dbReference>
<organism evidence="6 7">
    <name type="scientific">Amycolatopsis magusensis</name>
    <dbReference type="NCBI Taxonomy" id="882444"/>
    <lineage>
        <taxon>Bacteria</taxon>
        <taxon>Bacillati</taxon>
        <taxon>Actinomycetota</taxon>
        <taxon>Actinomycetes</taxon>
        <taxon>Pseudonocardiales</taxon>
        <taxon>Pseudonocardiaceae</taxon>
        <taxon>Amycolatopsis</taxon>
    </lineage>
</organism>
<evidence type="ECO:0000313" key="7">
    <source>
        <dbReference type="Proteomes" id="UP000741013"/>
    </source>
</evidence>
<dbReference type="PANTHER" id="PTHR48111:SF36">
    <property type="entry name" value="TRANSCRIPTIONAL REGULATORY PROTEIN CUTR"/>
    <property type="match status" value="1"/>
</dbReference>
<dbReference type="EMBL" id="JAGGMS010000001">
    <property type="protein sequence ID" value="MBP2183748.1"/>
    <property type="molecule type" value="Genomic_DNA"/>
</dbReference>
<dbReference type="Gene3D" id="1.10.10.10">
    <property type="entry name" value="Winged helix-like DNA-binding domain superfamily/Winged helix DNA-binding domain"/>
    <property type="match status" value="1"/>
</dbReference>
<dbReference type="SUPFAM" id="SSF52172">
    <property type="entry name" value="CheY-like"/>
    <property type="match status" value="1"/>
</dbReference>
<proteinExistence type="predicted"/>
<feature type="DNA-binding region" description="OmpR/PhoB-type" evidence="3">
    <location>
        <begin position="130"/>
        <end position="225"/>
    </location>
</feature>
<dbReference type="InterPro" id="IPR016032">
    <property type="entry name" value="Sig_transdc_resp-reg_C-effctor"/>
</dbReference>
<dbReference type="Gene3D" id="3.40.50.2300">
    <property type="match status" value="1"/>
</dbReference>
<keyword evidence="7" id="KW-1185">Reference proteome</keyword>
<gene>
    <name evidence="6" type="ORF">JOM49_005274</name>
</gene>
<keyword evidence="1 3" id="KW-0238">DNA-binding</keyword>
<dbReference type="Pfam" id="PF00486">
    <property type="entry name" value="Trans_reg_C"/>
    <property type="match status" value="1"/>
</dbReference>
<name>A0ABS4PWR4_9PSEU</name>
<keyword evidence="2" id="KW-0597">Phosphoprotein</keyword>
<protein>
    <submittedName>
        <fullName evidence="6">DNA-binding response OmpR family regulator</fullName>
    </submittedName>
</protein>
<dbReference type="GO" id="GO:0003677">
    <property type="term" value="F:DNA binding"/>
    <property type="evidence" value="ECO:0007669"/>
    <property type="project" value="UniProtKB-KW"/>
</dbReference>
<dbReference type="Proteomes" id="UP000741013">
    <property type="component" value="Unassembled WGS sequence"/>
</dbReference>
<sequence length="225" mass="24607">MRDAAWMRVLVIEDDVELAEAVGVGLRRERMAVDVVFDGATGLERAQVHDYDVIVLDRDLPGWHGDDVCAQLAADRHRGRVLMLTAAATIEDRVDGLALGADDYLPKPFAFAELVARLRALFRRAQPAVPPVLAYGGLVLDPARGVANRDGRSLDLGPKEFGVLELLLAAEGRLVPAEELLERVWDEMADPLTTVVKVTVSRLRRKLGEPPLIETVSQAGYRIGA</sequence>
<evidence type="ECO:0000256" key="3">
    <source>
        <dbReference type="PROSITE-ProRule" id="PRU01091"/>
    </source>
</evidence>
<evidence type="ECO:0000259" key="5">
    <source>
        <dbReference type="PROSITE" id="PS51755"/>
    </source>
</evidence>
<dbReference type="InterPro" id="IPR036388">
    <property type="entry name" value="WH-like_DNA-bd_sf"/>
</dbReference>
<dbReference type="SMART" id="SM00862">
    <property type="entry name" value="Trans_reg_C"/>
    <property type="match status" value="1"/>
</dbReference>